<dbReference type="InterPro" id="IPR039760">
    <property type="entry name" value="MOFRL_protein"/>
</dbReference>
<evidence type="ECO:0000313" key="4">
    <source>
        <dbReference type="Proteomes" id="UP000240527"/>
    </source>
</evidence>
<protein>
    <submittedName>
        <fullName evidence="3">Glycerate kinase</fullName>
    </submittedName>
</protein>
<keyword evidence="3" id="KW-0418">Kinase</keyword>
<dbReference type="InterPro" id="IPR025286">
    <property type="entry name" value="MOFRL_assoc_dom"/>
</dbReference>
<dbReference type="Pfam" id="PF05161">
    <property type="entry name" value="MOFRL"/>
    <property type="match status" value="1"/>
</dbReference>
<organism evidence="3 4">
    <name type="scientific">Caulobacter segnis</name>
    <dbReference type="NCBI Taxonomy" id="88688"/>
    <lineage>
        <taxon>Bacteria</taxon>
        <taxon>Pseudomonadati</taxon>
        <taxon>Pseudomonadota</taxon>
        <taxon>Alphaproteobacteria</taxon>
        <taxon>Caulobacterales</taxon>
        <taxon>Caulobacteraceae</taxon>
        <taxon>Caulobacter</taxon>
    </lineage>
</organism>
<feature type="domain" description="MOFRL" evidence="1">
    <location>
        <begin position="306"/>
        <end position="410"/>
    </location>
</feature>
<accession>A0ABM6TJ72</accession>
<dbReference type="PANTHER" id="PTHR12227">
    <property type="entry name" value="GLYCERATE KINASE"/>
    <property type="match status" value="1"/>
</dbReference>
<dbReference type="Gene3D" id="3.40.1480.10">
    <property type="entry name" value="MOFRL domain"/>
    <property type="match status" value="1"/>
</dbReference>
<name>A0ABM6TJ72_9CAUL</name>
<gene>
    <name evidence="3" type="ORF">B7G68_15265</name>
</gene>
<proteinExistence type="predicted"/>
<keyword evidence="3" id="KW-0808">Transferase</keyword>
<keyword evidence="4" id="KW-1185">Reference proteome</keyword>
<evidence type="ECO:0000259" key="2">
    <source>
        <dbReference type="Pfam" id="PF13660"/>
    </source>
</evidence>
<dbReference type="InterPro" id="IPR038614">
    <property type="entry name" value="GK_N_sf"/>
</dbReference>
<evidence type="ECO:0000259" key="1">
    <source>
        <dbReference type="Pfam" id="PF05161"/>
    </source>
</evidence>
<dbReference type="SUPFAM" id="SSF82544">
    <property type="entry name" value="GckA/TtuD-like"/>
    <property type="match status" value="1"/>
</dbReference>
<dbReference type="EMBL" id="CP027850">
    <property type="protein sequence ID" value="AVQ03089.1"/>
    <property type="molecule type" value="Genomic_DNA"/>
</dbReference>
<dbReference type="InterPro" id="IPR007835">
    <property type="entry name" value="MOFRL"/>
</dbReference>
<dbReference type="InterPro" id="IPR037035">
    <property type="entry name" value="GK-like_C_sf"/>
</dbReference>
<dbReference type="Pfam" id="PF13660">
    <property type="entry name" value="DUF4147"/>
    <property type="match status" value="1"/>
</dbReference>
<feature type="domain" description="MOFRL-associated" evidence="2">
    <location>
        <begin position="8"/>
        <end position="227"/>
    </location>
</feature>
<sequence length="422" mass="43566">MRSPETDLRRMFDAALAAADPMRCLSSFLPPPPKGRTVVVGAGKAAASMAAAVEAHWSTPLSGLVITRYGHGAATRHIEVVEAAHPVPDANGVEATARLLASLENLTSDDLVLCLLSGGGSALLVAPPPGVLLDDKQALIRALLLSGAPISEINCVRKHLSLVKGGRLRQAVGPARLLTLAISDVPGDDPQFIASGPTVADMTTRAQAEAILRRYDIVPTPAVASWLANPASEHSAGVAFAEGRFELVAAPGLSLEAAAKAASGLGYEPIILGDAIEGEARDVARAHAVLARCLSHGLQPGDRPLMLLSGGETTVTVVGRGRGGRNTEYLLALGLALDGEASIFALAADTDGIDGREDNAGAILRPTSLSEAAERGALGADYLADNDAYGFFDLSGDLLFTGPTLTNVNDFRAIAILPPARR</sequence>
<dbReference type="Proteomes" id="UP000240527">
    <property type="component" value="Chromosome"/>
</dbReference>
<dbReference type="PANTHER" id="PTHR12227:SF0">
    <property type="entry name" value="GLYCERATE KINASE"/>
    <property type="match status" value="1"/>
</dbReference>
<dbReference type="GO" id="GO:0016301">
    <property type="term" value="F:kinase activity"/>
    <property type="evidence" value="ECO:0007669"/>
    <property type="project" value="UniProtKB-KW"/>
</dbReference>
<reference evidence="3 4" key="1">
    <citation type="journal article" date="2015" name="Biotechnol. Bioeng.">
        <title>Genome sequence and phenotypic characterization of Caulobacter segnis.</title>
        <authorList>
            <person name="Patel S."/>
            <person name="Fletcher B."/>
            <person name="Scott D.C."/>
            <person name="Ely B."/>
        </authorList>
    </citation>
    <scope>NUCLEOTIDE SEQUENCE [LARGE SCALE GENOMIC DNA]</scope>
    <source>
        <strain evidence="3 4">TK0059</strain>
    </source>
</reference>
<dbReference type="Gene3D" id="3.40.50.10180">
    <property type="entry name" value="Glycerate kinase, MOFRL-like N-terminal domain"/>
    <property type="match status" value="1"/>
</dbReference>
<evidence type="ECO:0000313" key="3">
    <source>
        <dbReference type="EMBL" id="AVQ03089.1"/>
    </source>
</evidence>